<dbReference type="Pfam" id="PF08239">
    <property type="entry name" value="SH3_3"/>
    <property type="match status" value="2"/>
</dbReference>
<dbReference type="InterPro" id="IPR003646">
    <property type="entry name" value="SH3-like_bac-type"/>
</dbReference>
<feature type="compositionally biased region" description="Acidic residues" evidence="1">
    <location>
        <begin position="70"/>
        <end position="82"/>
    </location>
</feature>
<feature type="compositionally biased region" description="Basic and acidic residues" evidence="1">
    <location>
        <begin position="48"/>
        <end position="60"/>
    </location>
</feature>
<feature type="compositionally biased region" description="Acidic residues" evidence="1">
    <location>
        <begin position="279"/>
        <end position="289"/>
    </location>
</feature>
<evidence type="ECO:0000313" key="5">
    <source>
        <dbReference type="Proteomes" id="UP000594468"/>
    </source>
</evidence>
<feature type="compositionally biased region" description="Pro residues" evidence="1">
    <location>
        <begin position="1228"/>
        <end position="1238"/>
    </location>
</feature>
<dbReference type="Gene3D" id="2.30.30.40">
    <property type="entry name" value="SH3 Domains"/>
    <property type="match status" value="2"/>
</dbReference>
<sequence>MSNDDFFADLPDNPEDDEQSDEEEFEWDDDSGKGGSEEHTGITGELNWKGEEGPQREERTGLTGNLNWQSEDDDDLVSDEDTGYGFAWQRGQEFEDLLDAVEAASYTSDEESGDYEWASDDDEEDYSPSPDAMAPEEPGPDAWFATPSRSSAPETRKPDTSDLYSDDALDSLFQDGDDDEDQSDDPLAGLFGTDEDLTEDDEDALYGDALYGEADSSQPTFEDETLEDESFEFEAEFEEETEDDVLEGESFDDWGVEEEDPSGQTLLYPPQSRQPVSEESPEDAFEDSFDSSFEASFEDSFGDDEDEDDDLAWLGSLDEEEQQAAMSQEADDVDWLSETFDGLDDESDSYSDESYSDEPYDDESYEDDGFDDEDDAQPQEEAFSPDWLQDSAPYAEDYGGGDEDEDDEFAGLFATDEDDEDAFSGAAYGEEDVAGESANTSDLDEVLAEMGTDEALEDEINAILSGDIDQEPPKTGSLEALLGELGEEDDTYEVNINASTADLYALLDDTDDDVDLDAAFANLNLDSDDDNFEEFAERTEDYGEQFAGIDDLVSQDEDETYDEWFQESSDEPDWLTVLDEAEMEDDDSEEMRFFSEVEPEEGRTDPTQPQRPTGMTDELLRELSEIDSSAVEAEIRDMAAEEPLADLDALLSSFDFEEGSDEDAVDLAPVDLNDVLGETGAPIRDSDEFELEDPNVPDWLREAASSNTVAASMVVDQTDRPVDELDHRLQNLHETGLELGDSGDAEVDSDLLPSDALVPVAAVDAESHLMAATDAIRLTPEQERGAAMLRELTGTGAGDGGGRRGRARRRRAGGDGQARLPIVRILIAILLIVAILIPFLNLIDLEIGQQPPATFQDESELLAFARLDAIDDGELVLFAAEYGPTAAAELDPLAQNLLAHIIARGGRPVIVGTNAIGLVRAEAFVAERLGEESRNEDFYPVRYLPGGSLGLRDLSVNTGNLFGTDTRGNATNLTIPDLDSFSLIVLVAESSETVRSWMEQVLPETNAQFVVATGFAAAPFSQPYLRDQAQVIGQLIGYEDAITYNAMLFDSDDLPEDILPTVNVPPTRTPTSTPTATYTLTPTLTPSVTPTFTPEVLDCTVTNNSTNRVNLRGGPGTEFDVVGGLDAGENLRVLWTSEDGEWYQLDTPEGSWVFISVVTVSGADCGIVPIVGQMVVPSPTSTPSATQTQPPTDTPAPTGTDTPTPGPTDSPTPSESLTPTATRYVRPTLPPIGTPTPAEPAETETVQIAVVTSTVNINVRNAPDGAILSVLRPGAEVPVIGMSDDESWTQVLLGDGREGWVATFLLDIEERPAAAGTPGAGDGETEDTEDNAEDEEAALQRSVVKGASRQAALKQISRLAQADEDDDPTPIATVRVIRTATRTVTATEAEEVTGTDAASGTEASDEEASEETTSTPRPTRTPRATATTESLAVEEAATMTATPTAESDEAISSDEDDEDVVFELLDDEGRLLMTRLPDTDRRWQAYTMGLIMIIGLIVVGNVFYLIRHLLRRGRA</sequence>
<feature type="compositionally biased region" description="Acidic residues" evidence="1">
    <location>
        <begin position="193"/>
        <end position="205"/>
    </location>
</feature>
<feature type="compositionally biased region" description="Acidic residues" evidence="1">
    <location>
        <begin position="399"/>
        <end position="422"/>
    </location>
</feature>
<dbReference type="EMBL" id="CP062983">
    <property type="protein sequence ID" value="QPC83483.1"/>
    <property type="molecule type" value="Genomic_DNA"/>
</dbReference>
<feature type="region of interest" description="Disordered" evidence="1">
    <location>
        <begin position="1"/>
        <end position="440"/>
    </location>
</feature>
<feature type="transmembrane region" description="Helical" evidence="2">
    <location>
        <begin position="1483"/>
        <end position="1506"/>
    </location>
</feature>
<feature type="region of interest" description="Disordered" evidence="1">
    <location>
        <begin position="1385"/>
        <end position="1430"/>
    </location>
</feature>
<feature type="compositionally biased region" description="Acidic residues" evidence="1">
    <location>
        <begin position="296"/>
        <end position="322"/>
    </location>
</feature>
<feature type="compositionally biased region" description="Acidic residues" evidence="1">
    <location>
        <begin position="329"/>
        <end position="378"/>
    </location>
</feature>
<gene>
    <name evidence="4" type="ORF">G4Y79_03620</name>
</gene>
<feature type="domain" description="SH3b" evidence="3">
    <location>
        <begin position="1246"/>
        <end position="1309"/>
    </location>
</feature>
<keyword evidence="2" id="KW-0812">Transmembrane</keyword>
<feature type="compositionally biased region" description="Low complexity" evidence="1">
    <location>
        <begin position="1411"/>
        <end position="1430"/>
    </location>
</feature>
<protein>
    <submittedName>
        <fullName evidence="4">SH3 domain-containing protein</fullName>
    </submittedName>
</protein>
<feature type="region of interest" description="Disordered" evidence="1">
    <location>
        <begin position="1178"/>
        <end position="1242"/>
    </location>
</feature>
<feature type="region of interest" description="Disordered" evidence="1">
    <location>
        <begin position="1438"/>
        <end position="1457"/>
    </location>
</feature>
<feature type="compositionally biased region" description="Acidic residues" evidence="1">
    <location>
        <begin position="12"/>
        <end position="29"/>
    </location>
</feature>
<feature type="compositionally biased region" description="Acidic residues" evidence="1">
    <location>
        <begin position="221"/>
        <end position="261"/>
    </location>
</feature>
<dbReference type="RefSeq" id="WP_195171550.1">
    <property type="nucleotide sequence ID" value="NZ_CP062983.1"/>
</dbReference>
<feature type="compositionally biased region" description="Acidic residues" evidence="1">
    <location>
        <begin position="108"/>
        <end position="126"/>
    </location>
</feature>
<dbReference type="SMART" id="SM00287">
    <property type="entry name" value="SH3b"/>
    <property type="match status" value="2"/>
</dbReference>
<feature type="compositionally biased region" description="Low complexity" evidence="1">
    <location>
        <begin position="1178"/>
        <end position="1203"/>
    </location>
</feature>
<feature type="compositionally biased region" description="Acidic residues" evidence="1">
    <location>
        <begin position="1446"/>
        <end position="1457"/>
    </location>
</feature>
<feature type="region of interest" description="Disordered" evidence="1">
    <location>
        <begin position="1311"/>
        <end position="1346"/>
    </location>
</feature>
<dbReference type="PANTHER" id="PTHR48184">
    <property type="entry name" value="RICIN B-TYPE LECTIN DOMAIN-CONTAINING PROTEIN"/>
    <property type="match status" value="1"/>
</dbReference>
<organism evidence="4 5">
    <name type="scientific">Phototrophicus methaneseepsis</name>
    <dbReference type="NCBI Taxonomy" id="2710758"/>
    <lineage>
        <taxon>Bacteria</taxon>
        <taxon>Bacillati</taxon>
        <taxon>Chloroflexota</taxon>
        <taxon>Candidatus Thermofontia</taxon>
        <taxon>Phototrophicales</taxon>
        <taxon>Phototrophicaceae</taxon>
        <taxon>Phototrophicus</taxon>
    </lineage>
</organism>
<proteinExistence type="predicted"/>
<feature type="region of interest" description="Disordered" evidence="1">
    <location>
        <begin position="583"/>
        <end position="616"/>
    </location>
</feature>
<dbReference type="Proteomes" id="UP000594468">
    <property type="component" value="Chromosome"/>
</dbReference>
<name>A0A7S8EAZ2_9CHLR</name>
<evidence type="ECO:0000256" key="2">
    <source>
        <dbReference type="SAM" id="Phobius"/>
    </source>
</evidence>
<feature type="compositionally biased region" description="Acidic residues" evidence="1">
    <location>
        <begin position="164"/>
        <end position="184"/>
    </location>
</feature>
<feature type="compositionally biased region" description="Basic and acidic residues" evidence="1">
    <location>
        <begin position="30"/>
        <end position="40"/>
    </location>
</feature>
<dbReference type="PANTHER" id="PTHR48184:SF3">
    <property type="entry name" value="SCP DOMAIN-CONTAINING PROTEIN"/>
    <property type="match status" value="1"/>
</dbReference>
<keyword evidence="5" id="KW-1185">Reference proteome</keyword>
<feature type="compositionally biased region" description="Basic and acidic residues" evidence="1">
    <location>
        <begin position="590"/>
        <end position="604"/>
    </location>
</feature>
<evidence type="ECO:0000313" key="4">
    <source>
        <dbReference type="EMBL" id="QPC83483.1"/>
    </source>
</evidence>
<keyword evidence="2" id="KW-1133">Transmembrane helix</keyword>
<accession>A0A7S8EAZ2</accession>
<feature type="compositionally biased region" description="Acidic residues" evidence="1">
    <location>
        <begin position="1323"/>
        <end position="1337"/>
    </location>
</feature>
<feature type="region of interest" description="Disordered" evidence="1">
    <location>
        <begin position="792"/>
        <end position="812"/>
    </location>
</feature>
<keyword evidence="2" id="KW-0472">Membrane</keyword>
<feature type="domain" description="SH3b" evidence="3">
    <location>
        <begin position="1100"/>
        <end position="1163"/>
    </location>
</feature>
<evidence type="ECO:0000256" key="1">
    <source>
        <dbReference type="SAM" id="MobiDB-lite"/>
    </source>
</evidence>
<evidence type="ECO:0000259" key="3">
    <source>
        <dbReference type="SMART" id="SM00287"/>
    </source>
</evidence>
<reference evidence="4 5" key="1">
    <citation type="submission" date="2020-02" db="EMBL/GenBank/DDBJ databases">
        <authorList>
            <person name="Zheng R.K."/>
            <person name="Sun C.M."/>
        </authorList>
    </citation>
    <scope>NUCLEOTIDE SEQUENCE [LARGE SCALE GENOMIC DNA]</scope>
    <source>
        <strain evidence="5">rifampicinis</strain>
    </source>
</reference>
<dbReference type="KEGG" id="pmet:G4Y79_03620"/>